<sequence length="2306" mass="262662">MAFSWDKWHRQGVLTTKNPASSPILNNIQSIASSPLSKDLNRAIISQLSILITNLNSSNYTEVNSKIDSILNKYQEAIPTFLRRLINQSSAEILESESYKSSNSYNLKVLRNQLKRLTSTDLNKVKFISEALLTPESQFVLFSLEKFLAFFELSNSESLLISLSIEEFIVNHNLKEKNSSLLKELPDLYIKYSAGFIEWLSLLESTNTTSKVDLLTFLKLFLNSEIFSVPHKFIVLTQISKTFKSDNTPSHKANTKLPFQTNFDKLNTIINKFLDKVRKMSIEKLVLEFCNTKSSPERLLTDLLSIQPEENIDAPVWILLSETLLPGFYSKKVNNNEHTSSNASDENTLSLLTADTLPEATARGSRMLQVINKFKDLVNWDVVFTNIISNWDQGFTISAISLSQFLSSINSDKLIDQFLMKVCESSKIPILSQLLIQLNSLDPNVGAIDIFRLNLKPILETETNSRNLLLYYKSITMLEVKTVSLLSFKKINDNIVSQIFNKDLRIAPEYMILACLHLQHRFPKAEENDIIVNIMQNFFINLLDANSPYLTAVFALFEELNGKELGRLLLKYLELRKNPENIHKVASLTASFKDDTVVQSILSSCTDFHESFTIAVVFSQYGWKHFKQFILDKLEVDHLSVLTTILNYLETQARIEYENTQQGKKDIRSLNIETIYFLMTALSTEKLPKELFERTRNLQTLCLQAYPRLINFGQGHDSAIMMNGDSNSFSIEVEKEMKLYYQRMYKKEIEIKDVVLILQKLKNSDNPYEQDVFACMIHSLLDEYRFFPEYPVDALATTSVLFGNAIVSKLLEGPALSIALRYILESAREPMQSKMFKFAVQALYSFMKRLPEFPKFCSILCEIESLKYHTDLYELCKLISSGKPLPPGFNDEPVSEDQGLKNNMLEEDVEIVSKYASITIPDISYNVVVQEVPPQEVSDRILFMVNNVSENNLTSRIDEMKGLLTPNHHKWFAKYLVNQRAKLELNNQHIYATIVGGLKSQNLYSYVVIVTIRQITILLNKTVGDSNQGLTSSEKNHLKNLGSWLGRISLANDHPILRKDISFKNLLVEGYHQRSLEYVTPLVCKVLDHAKSSKVFCYPNPWLLGILQVLKELYEIADLKLTLKFEIEVLCNELNIKLDHIESSHTIRNSKPEDIESLIHSQKLISNMTVMALNPKRGIPAITPTFELSSLNGSNSLLLLQQQQQQQQQQLALLQQLQQQRLLARSGIQNSPVVSNLTPLSQQTILQQQAQAQTQQQSQQVQQPSQQVQAFDNLLGETVFVTHPALKRIFQLSLAKAVKDLLPPLVHRTNTVCVVTTKALIQKDFAFEVDETKFRKAYINTIRHFADHLIIASSADLVRDTIQSNIHQYLQVYVNDAAFAEQIPIAVNDNLNLALSIIQKATIEKAVSDMDEAMLPALALRRQFSITSPNQLFCDTQNASKYAMSLPEPLGIKPGGVNAEQFRIYEEFGKGDNRLIDASLPRAEGVLNPAEVFEGDSKEKLLQKQLLLQQQQQLQQQQLQQQLQQQQLEQMRSVQPQLPPNVLEQSIAFINQHFETIIKATQELSDKDLKLSSDTSEIEPIKNMLMEIVQTLTRLSQQKLYLEYAQMSINTLFSVKEPSQLFVDVFVFLIGSICDSSPFVVRFISTWLFHSADERKLNPKILKTFILEGFISLSDISYAICKHIEVTKDSKWISAACDIISDFVFGAEPIALRSDFIQIISLLERSDDTIKNSEKVQSLFKKLESSGDDAIKKLKNGLLATSNLKEYIAYMFSEWTKIYKFSGESKLQLAFMSQLVDSGIFNTPDLFAQFFTVATEVCVDAFVKETDNLKRASIDSYTAVDSLAKLVIILLSIQSDETEDNKKRIEFFTRFCSVFILAFSNDHEINKASFNERPYFRFFSTLLSELSLLKNKRFKPYAIAEADEKKFNCMFKELYKVLADILLCLQPTAFPGFTYAWICLISHRMFMPMILELGETDSECSEKFCSLLVALLRFESGFVKGSIIPDSVNVIYKGTIRVFTVLLHDFPEFLAQWFNPLLSATSFTFIQLRNIISSAVPFDIKVPDPFQPGLKVDRLPETYIAPVIGSDPSQPLLKKNCKKTLDNYLRIPSNSLLRQLLLVLELNEPVSEGGIGFRKIRYDIPLINSLVLYTCISYVEERSRNNFTFNPHSSQVSLLVSLMQEGDVELQFLILQAIANNLRYPNSHTHWFSCVVLHFFSSKNLWGEKKEDIQQLITRVLLEKIICNKPHPWGLLVTFIELLKNKDYDFSNLSFTKITPAVGNVLGALISHANSSNTAVYSDQDVSANS</sequence>
<keyword evidence="2" id="KW-0678">Repressor</keyword>
<gene>
    <name evidence="13" type="ORF">JL09_g4501</name>
</gene>
<dbReference type="InterPro" id="IPR038535">
    <property type="entry name" value="CNOT1_TTP_bind_sf"/>
</dbReference>
<dbReference type="Pfam" id="PF04054">
    <property type="entry name" value="Not1"/>
    <property type="match status" value="1"/>
</dbReference>
<feature type="domain" description="CCR4-NOT transcription complex subunit 1 HEAT repeat 1" evidence="11">
    <location>
        <begin position="292"/>
        <end position="516"/>
    </location>
</feature>
<evidence type="ECO:0000259" key="11">
    <source>
        <dbReference type="Pfam" id="PF16419"/>
    </source>
</evidence>
<evidence type="ECO:0008006" key="15">
    <source>
        <dbReference type="Google" id="ProtNLM"/>
    </source>
</evidence>
<keyword evidence="4" id="KW-0804">Transcription</keyword>
<dbReference type="Pfam" id="PF16417">
    <property type="entry name" value="CNOT1_TTP_bind"/>
    <property type="match status" value="1"/>
</dbReference>
<dbReference type="Pfam" id="PF16418">
    <property type="entry name" value="CNOT1_HEAT"/>
    <property type="match status" value="1"/>
</dbReference>
<dbReference type="VEuPathDB" id="FungiDB:C5L36_0A08770"/>
<dbReference type="InterPro" id="IPR032195">
    <property type="entry name" value="CNOT1_HEAT_N"/>
</dbReference>
<dbReference type="InterPro" id="IPR007196">
    <property type="entry name" value="CCR4-Not_Not1_C"/>
</dbReference>
<dbReference type="Proteomes" id="UP000029867">
    <property type="component" value="Unassembled WGS sequence"/>
</dbReference>
<dbReference type="InterPro" id="IPR032193">
    <property type="entry name" value="CNOT1_TTP_bind"/>
</dbReference>
<evidence type="ECO:0000259" key="7">
    <source>
        <dbReference type="Pfam" id="PF12842"/>
    </source>
</evidence>
<dbReference type="Pfam" id="PF12842">
    <property type="entry name" value="DUF3819"/>
    <property type="match status" value="1"/>
</dbReference>
<feature type="domain" description="CCR4-NOT transcription complex subunit 1" evidence="7">
    <location>
        <begin position="1284"/>
        <end position="1423"/>
    </location>
</feature>
<protein>
    <recommendedName>
        <fullName evidence="15">General negative regulator of transcription subunit 1</fullName>
    </recommendedName>
</protein>
<evidence type="ECO:0000313" key="14">
    <source>
        <dbReference type="Proteomes" id="UP000029867"/>
    </source>
</evidence>
<evidence type="ECO:0000256" key="1">
    <source>
        <dbReference type="ARBA" id="ARBA00004123"/>
    </source>
</evidence>
<dbReference type="Gene3D" id="1.25.40.800">
    <property type="match status" value="1"/>
</dbReference>
<dbReference type="Pfam" id="PF25097">
    <property type="entry name" value="ARM_Cnot1"/>
    <property type="match status" value="1"/>
</dbReference>
<keyword evidence="5" id="KW-0539">Nucleus</keyword>
<evidence type="ECO:0000256" key="4">
    <source>
        <dbReference type="ARBA" id="ARBA00023163"/>
    </source>
</evidence>
<dbReference type="eggNOG" id="KOG1831">
    <property type="taxonomic scope" value="Eukaryota"/>
</dbReference>
<feature type="domain" description="CCR4-NOT transcription complex subunit 1 HEAT repeat" evidence="10">
    <location>
        <begin position="531"/>
        <end position="682"/>
    </location>
</feature>
<organism evidence="13 14">
    <name type="scientific">Pichia kudriavzevii</name>
    <name type="common">Yeast</name>
    <name type="synonym">Issatchenkia orientalis</name>
    <dbReference type="NCBI Taxonomy" id="4909"/>
    <lineage>
        <taxon>Eukaryota</taxon>
        <taxon>Fungi</taxon>
        <taxon>Dikarya</taxon>
        <taxon>Ascomycota</taxon>
        <taxon>Saccharomycotina</taxon>
        <taxon>Pichiomycetes</taxon>
        <taxon>Pichiales</taxon>
        <taxon>Pichiaceae</taxon>
        <taxon>Pichia</taxon>
    </lineage>
</organism>
<dbReference type="InterPro" id="IPR032191">
    <property type="entry name" value="CNOT1_CAF1_bind"/>
</dbReference>
<feature type="domain" description="CCR4-NOT transcription complex subunit 1 TTP binding" evidence="9">
    <location>
        <begin position="723"/>
        <end position="875"/>
    </location>
</feature>
<dbReference type="GO" id="GO:0005634">
    <property type="term" value="C:nucleus"/>
    <property type="evidence" value="ECO:0007669"/>
    <property type="project" value="UniProtKB-SubCell"/>
</dbReference>
<dbReference type="HOGENOM" id="CLU_000286_3_1_1"/>
<dbReference type="Pfam" id="PF16415">
    <property type="entry name" value="CNOT1_CAF1_bind"/>
    <property type="match status" value="1"/>
</dbReference>
<evidence type="ECO:0000259" key="10">
    <source>
        <dbReference type="Pfam" id="PF16418"/>
    </source>
</evidence>
<evidence type="ECO:0000256" key="2">
    <source>
        <dbReference type="ARBA" id="ARBA00022491"/>
    </source>
</evidence>
<evidence type="ECO:0000256" key="3">
    <source>
        <dbReference type="ARBA" id="ARBA00023015"/>
    </source>
</evidence>
<dbReference type="GO" id="GO:0000932">
    <property type="term" value="C:P-body"/>
    <property type="evidence" value="ECO:0007669"/>
    <property type="project" value="TreeGrafter"/>
</dbReference>
<dbReference type="Pfam" id="PF16419">
    <property type="entry name" value="CNOT1_HEAT_N"/>
    <property type="match status" value="1"/>
</dbReference>
<feature type="domain" description="CCR4-NOT transcription complex subunit 1-like NOT1 connector" evidence="12">
    <location>
        <begin position="1580"/>
        <end position="1744"/>
    </location>
</feature>
<dbReference type="Gene3D" id="1.25.40.790">
    <property type="match status" value="1"/>
</dbReference>
<dbReference type="Gene3D" id="1.25.40.840">
    <property type="entry name" value="CCR4-NOT transcription complex subunit 1 TTP binding domain"/>
    <property type="match status" value="1"/>
</dbReference>
<dbReference type="GO" id="GO:0000288">
    <property type="term" value="P:nuclear-transcribed mRNA catabolic process, deadenylation-dependent decay"/>
    <property type="evidence" value="ECO:0007669"/>
    <property type="project" value="TreeGrafter"/>
</dbReference>
<reference evidence="14" key="1">
    <citation type="journal article" date="2014" name="Microb. Cell Fact.">
        <title>Exploiting Issatchenkia orientalis SD108 for succinic acid production.</title>
        <authorList>
            <person name="Xiao H."/>
            <person name="Shao Z."/>
            <person name="Jiang Y."/>
            <person name="Dole S."/>
            <person name="Zhao H."/>
        </authorList>
    </citation>
    <scope>NUCLEOTIDE SEQUENCE [LARGE SCALE GENOMIC DNA]</scope>
    <source>
        <strain evidence="14">SD108</strain>
    </source>
</reference>
<dbReference type="GO" id="GO:0060090">
    <property type="term" value="F:molecular adaptor activity"/>
    <property type="evidence" value="ECO:0007669"/>
    <property type="project" value="TreeGrafter"/>
</dbReference>
<dbReference type="GO" id="GO:0030015">
    <property type="term" value="C:CCR4-NOT core complex"/>
    <property type="evidence" value="ECO:0007669"/>
    <property type="project" value="InterPro"/>
</dbReference>
<evidence type="ECO:0000313" key="13">
    <source>
        <dbReference type="EMBL" id="KGK36356.1"/>
    </source>
</evidence>
<evidence type="ECO:0000259" key="6">
    <source>
        <dbReference type="Pfam" id="PF04054"/>
    </source>
</evidence>
<dbReference type="InterPro" id="IPR055454">
    <property type="entry name" value="CNOT1-like_NOT1_connector"/>
</dbReference>
<proteinExistence type="predicted"/>
<feature type="domain" description="CCR4-NOT transcription complex subunit 1 CAF1-binding" evidence="8">
    <location>
        <begin position="930"/>
        <end position="1153"/>
    </location>
</feature>
<keyword evidence="3" id="KW-0805">Transcription regulation</keyword>
<evidence type="ECO:0000259" key="8">
    <source>
        <dbReference type="Pfam" id="PF16415"/>
    </source>
</evidence>
<dbReference type="GO" id="GO:0017148">
    <property type="term" value="P:negative regulation of translation"/>
    <property type="evidence" value="ECO:0007669"/>
    <property type="project" value="InterPro"/>
</dbReference>
<comment type="caution">
    <text evidence="13">The sequence shown here is derived from an EMBL/GenBank/DDBJ whole genome shotgun (WGS) entry which is preliminary data.</text>
</comment>
<dbReference type="InterPro" id="IPR040398">
    <property type="entry name" value="Not1"/>
</dbReference>
<dbReference type="PANTHER" id="PTHR13162:SF8">
    <property type="entry name" value="CCR4-NOT TRANSCRIPTION COMPLEX SUBUNIT 1"/>
    <property type="match status" value="1"/>
</dbReference>
<evidence type="ECO:0000259" key="9">
    <source>
        <dbReference type="Pfam" id="PF16417"/>
    </source>
</evidence>
<dbReference type="EMBL" id="JQFK01000079">
    <property type="protein sequence ID" value="KGK36356.1"/>
    <property type="molecule type" value="Genomic_DNA"/>
</dbReference>
<accession>A0A099NWS2</accession>
<dbReference type="PANTHER" id="PTHR13162">
    <property type="entry name" value="CCR4-NOT TRANSCRIPTION COMPLEX"/>
    <property type="match status" value="1"/>
</dbReference>
<feature type="domain" description="CCR4-Not complex component Not1 C-terminal" evidence="6">
    <location>
        <begin position="1920"/>
        <end position="2285"/>
    </location>
</feature>
<comment type="subcellular location">
    <subcellularLocation>
        <location evidence="1">Nucleus</location>
    </subcellularLocation>
</comment>
<dbReference type="CDD" id="cd20710">
    <property type="entry name" value="NOT1_connector"/>
    <property type="match status" value="1"/>
</dbReference>
<dbReference type="InterPro" id="IPR032194">
    <property type="entry name" value="CNOT1_HEAT"/>
</dbReference>
<evidence type="ECO:0000256" key="5">
    <source>
        <dbReference type="ARBA" id="ARBA00023242"/>
    </source>
</evidence>
<dbReference type="Gene3D" id="1.25.40.180">
    <property type="match status" value="1"/>
</dbReference>
<evidence type="ECO:0000259" key="12">
    <source>
        <dbReference type="Pfam" id="PF25097"/>
    </source>
</evidence>
<dbReference type="InterPro" id="IPR024557">
    <property type="entry name" value="CNOT1_dom_4"/>
</dbReference>
<name>A0A099NWS2_PICKU</name>